<organism evidence="1 2">
    <name type="scientific">Alteromonas australica</name>
    <dbReference type="NCBI Taxonomy" id="589873"/>
    <lineage>
        <taxon>Bacteria</taxon>
        <taxon>Pseudomonadati</taxon>
        <taxon>Pseudomonadota</taxon>
        <taxon>Gammaproteobacteria</taxon>
        <taxon>Alteromonadales</taxon>
        <taxon>Alteromonadaceae</taxon>
        <taxon>Alteromonas/Salinimonas group</taxon>
        <taxon>Alteromonas</taxon>
    </lineage>
</organism>
<accession>A0A350P025</accession>
<dbReference type="Pfam" id="PF20106">
    <property type="entry name" value="DUF6496"/>
    <property type="match status" value="1"/>
</dbReference>
<sequence>MLMKGRDKVGVVMKEFKDGKLKSSSGKKVTDRNQAMAIALSEAGISKNMFSGGRVGDGKAVQGNTRGRLV</sequence>
<gene>
    <name evidence="1" type="ORF">DCW74_02785</name>
</gene>
<dbReference type="EMBL" id="DNAN01000097">
    <property type="protein sequence ID" value="HAW74642.1"/>
    <property type="molecule type" value="Genomic_DNA"/>
</dbReference>
<evidence type="ECO:0000313" key="1">
    <source>
        <dbReference type="EMBL" id="HAW74642.1"/>
    </source>
</evidence>
<name>A0A350P025_9ALTE</name>
<reference evidence="1 2" key="1">
    <citation type="journal article" date="2018" name="Nat. Biotechnol.">
        <title>A standardized bacterial taxonomy based on genome phylogeny substantially revises the tree of life.</title>
        <authorList>
            <person name="Parks D.H."/>
            <person name="Chuvochina M."/>
            <person name="Waite D.W."/>
            <person name="Rinke C."/>
            <person name="Skarshewski A."/>
            <person name="Chaumeil P.A."/>
            <person name="Hugenholtz P."/>
        </authorList>
    </citation>
    <scope>NUCLEOTIDE SEQUENCE [LARGE SCALE GENOMIC DNA]</scope>
    <source>
        <strain evidence="1">UBA11978</strain>
    </source>
</reference>
<dbReference type="AlphaFoldDB" id="A0A350P025"/>
<comment type="caution">
    <text evidence="1">The sequence shown here is derived from an EMBL/GenBank/DDBJ whole genome shotgun (WGS) entry which is preliminary data.</text>
</comment>
<dbReference type="InterPro" id="IPR045468">
    <property type="entry name" value="DUF6496"/>
</dbReference>
<evidence type="ECO:0000313" key="2">
    <source>
        <dbReference type="Proteomes" id="UP000263517"/>
    </source>
</evidence>
<dbReference type="Proteomes" id="UP000263517">
    <property type="component" value="Unassembled WGS sequence"/>
</dbReference>
<protein>
    <submittedName>
        <fullName evidence="1">Uncharacterized protein</fullName>
    </submittedName>
</protein>
<proteinExistence type="predicted"/>